<reference evidence="1" key="2">
    <citation type="journal article" date="2023" name="Science">
        <title>Genomic signatures of disease resistance in endangered staghorn corals.</title>
        <authorList>
            <person name="Vollmer S.V."/>
            <person name="Selwyn J.D."/>
            <person name="Despard B.A."/>
            <person name="Roesel C.L."/>
        </authorList>
    </citation>
    <scope>NUCLEOTIDE SEQUENCE</scope>
    <source>
        <strain evidence="1">K2</strain>
    </source>
</reference>
<gene>
    <name evidence="1" type="ORF">P5673_028535</name>
</gene>
<reference evidence="1" key="1">
    <citation type="journal article" date="2023" name="G3 (Bethesda)">
        <title>Whole genome assembly and annotation of the endangered Caribbean coral Acropora cervicornis.</title>
        <authorList>
            <person name="Selwyn J.D."/>
            <person name="Vollmer S.V."/>
        </authorList>
    </citation>
    <scope>NUCLEOTIDE SEQUENCE</scope>
    <source>
        <strain evidence="1">K2</strain>
    </source>
</reference>
<accession>A0AAD9PWV5</accession>
<evidence type="ECO:0000313" key="2">
    <source>
        <dbReference type="Proteomes" id="UP001249851"/>
    </source>
</evidence>
<proteinExistence type="predicted"/>
<dbReference type="EMBL" id="JARQWQ010000107">
    <property type="protein sequence ID" value="KAK2550672.1"/>
    <property type="molecule type" value="Genomic_DNA"/>
</dbReference>
<comment type="caution">
    <text evidence="1">The sequence shown here is derived from an EMBL/GenBank/DDBJ whole genome shotgun (WGS) entry which is preliminary data.</text>
</comment>
<dbReference type="AlphaFoldDB" id="A0AAD9PWV5"/>
<dbReference type="Proteomes" id="UP001249851">
    <property type="component" value="Unassembled WGS sequence"/>
</dbReference>
<name>A0AAD9PWV5_ACRCE</name>
<protein>
    <submittedName>
        <fullName evidence="1">Uncharacterized protein</fullName>
    </submittedName>
</protein>
<evidence type="ECO:0000313" key="1">
    <source>
        <dbReference type="EMBL" id="KAK2550672.1"/>
    </source>
</evidence>
<keyword evidence="2" id="KW-1185">Reference proteome</keyword>
<sequence>MLPSSFNVEECKADFRFGRDEFINDISRSALCSSSCDTLLLKQPSFKSKVTLCDRLFTCTAPKLWNALPFELRDSKSLHIFKSKLKTHLFLLAFLS</sequence>
<organism evidence="1 2">
    <name type="scientific">Acropora cervicornis</name>
    <name type="common">Staghorn coral</name>
    <dbReference type="NCBI Taxonomy" id="6130"/>
    <lineage>
        <taxon>Eukaryota</taxon>
        <taxon>Metazoa</taxon>
        <taxon>Cnidaria</taxon>
        <taxon>Anthozoa</taxon>
        <taxon>Hexacorallia</taxon>
        <taxon>Scleractinia</taxon>
        <taxon>Astrocoeniina</taxon>
        <taxon>Acroporidae</taxon>
        <taxon>Acropora</taxon>
    </lineage>
</organism>